<dbReference type="Proteomes" id="UP000241769">
    <property type="component" value="Unassembled WGS sequence"/>
</dbReference>
<protein>
    <recommendedName>
        <fullName evidence="5">Apple domain-containing protein</fullName>
    </recommendedName>
</protein>
<dbReference type="SUPFAM" id="SSF54001">
    <property type="entry name" value="Cysteine proteinases"/>
    <property type="match status" value="1"/>
</dbReference>
<dbReference type="InterPro" id="IPR013128">
    <property type="entry name" value="Peptidase_C1A"/>
</dbReference>
<dbReference type="SUPFAM" id="SSF56219">
    <property type="entry name" value="DNase I-like"/>
    <property type="match status" value="1"/>
</dbReference>
<dbReference type="PROSITE" id="PS00139">
    <property type="entry name" value="THIOL_PROTEASE_CYS"/>
    <property type="match status" value="1"/>
</dbReference>
<comment type="similarity">
    <text evidence="1">Belongs to the peptidase C1 family.</text>
</comment>
<keyword evidence="2" id="KW-1015">Disulfide bond</keyword>
<reference evidence="6 7" key="1">
    <citation type="journal article" date="2018" name="Genome Biol. Evol.">
        <title>Multiple Roots of Fruiting Body Formation in Amoebozoa.</title>
        <authorList>
            <person name="Hillmann F."/>
            <person name="Forbes G."/>
            <person name="Novohradska S."/>
            <person name="Ferling I."/>
            <person name="Riege K."/>
            <person name="Groth M."/>
            <person name="Westermann M."/>
            <person name="Marz M."/>
            <person name="Spaller T."/>
            <person name="Winckler T."/>
            <person name="Schaap P."/>
            <person name="Glockner G."/>
        </authorList>
    </citation>
    <scope>NUCLEOTIDE SEQUENCE [LARGE SCALE GENOMIC DNA]</scope>
    <source>
        <strain evidence="6 7">Jena</strain>
    </source>
</reference>
<keyword evidence="4" id="KW-0732">Signal</keyword>
<feature type="compositionally biased region" description="Acidic residues" evidence="3">
    <location>
        <begin position="648"/>
        <end position="733"/>
    </location>
</feature>
<dbReference type="GO" id="GO:0006508">
    <property type="term" value="P:proteolysis"/>
    <property type="evidence" value="ECO:0007669"/>
    <property type="project" value="InterPro"/>
</dbReference>
<sequence>MRWFALFLIGLTLSSAYYDEETKIHFKNHLKKYGKHYDNPVEFAKRLSIYAKHRAQQILHNLKTTYNLQFKNGTVGWEEELNEFADEASEEFVKRLGLPPGPPPNNTDDFSPASIFYQGQNVKRGLIDWRAQGKVGSVKDQKQCGSCWTFSASAVIETCVAIATGSVPDMSEQQFQDCLDSKRCSPGGGWPAGAIDFAKKQGQSFERDYPYQGHDGSCHSTSKTAHVGQRISGKGEADLERMLQTGAVSVALDASTLQHYGGGVIDAPSSSATNHAVTVVALTSDCAGRAAQCWVVKNSWGSRWGENGFFRVVKGKNSIGVANVVDTATGCKSDGNGGNDNNTDKDNAPYGTIDQLDRPGGDVAVGTAKDAKDCQAQCARRSDCNVFAFDSCGNTCWFKRGNLRTYTHDCRVSENTFFFAADTALWFNTPAGYTWDYRLVTGLCLAHISSLCSIMIELLLNMLPNELAQKDSDSDSIHVQLQKENTSLLILDFTTMPSLPPSAAFQRRWNSQGIRSPAELWDQNASHQSQHKITTSTNNTKRTTSKYAQTMPLNIGDYYYIPSLEVDGQLRSIDARTKNFLIDGVRRAVRDSIPALSQMHPGRAYRTPLGVLTYSHSNGKGHHRFIGIEGTLRHRVELFHLVPHIGDDNDTEDDSDSEEEDNNSEVDSDSEEEDDNSEDDSDSEEDNNSEVDTDSEEEDDNSEDDSDSEAEVDDSEAEIAAEVDSDVEEEVEAEESHQEISVYSGNISGFPNKTVPCGNAKMLRELSLAQIRSTPLHSVYFIQEVSTRIAELAHSRLLDGYTSTGRGISDCMILLSNRQFHSIERFDTPLTLWTLNPDLNHLDLNTRCIMASCVHRGTGRHCIFISHHGMYNGDRVQQSRREMKRLLSDLARYYPDHIIICGGDFNYNVMNDLPESFGAIPYSMARPKKPIDHILYRNVDMFDSITLDFYEDNEGARRVYPLDLNRFLPADRDRLMAISNDTRRWGNTLDHDVKVAVLGL</sequence>
<evidence type="ECO:0000256" key="4">
    <source>
        <dbReference type="SAM" id="SignalP"/>
    </source>
</evidence>
<dbReference type="SMART" id="SM00848">
    <property type="entry name" value="Inhibitor_I29"/>
    <property type="match status" value="1"/>
</dbReference>
<dbReference type="InterPro" id="IPR039417">
    <property type="entry name" value="Peptidase_C1A_papain-like"/>
</dbReference>
<dbReference type="InterPro" id="IPR038765">
    <property type="entry name" value="Papain-like_cys_pep_sf"/>
</dbReference>
<evidence type="ECO:0000256" key="3">
    <source>
        <dbReference type="SAM" id="MobiDB-lite"/>
    </source>
</evidence>
<dbReference type="PROSITE" id="PS00640">
    <property type="entry name" value="THIOL_PROTEASE_ASN"/>
    <property type="match status" value="1"/>
</dbReference>
<dbReference type="CDD" id="cd02248">
    <property type="entry name" value="Peptidase_C1A"/>
    <property type="match status" value="1"/>
</dbReference>
<dbReference type="InterPro" id="IPR036691">
    <property type="entry name" value="Endo/exonu/phosph_ase_sf"/>
</dbReference>
<comment type="caution">
    <text evidence="6">The sequence shown here is derived from an EMBL/GenBank/DDBJ whole genome shotgun (WGS) entry which is preliminary data.</text>
</comment>
<dbReference type="GO" id="GO:0008234">
    <property type="term" value="F:cysteine-type peptidase activity"/>
    <property type="evidence" value="ECO:0007669"/>
    <property type="project" value="InterPro"/>
</dbReference>
<dbReference type="InParanoid" id="A0A2P6NII8"/>
<evidence type="ECO:0000256" key="1">
    <source>
        <dbReference type="ARBA" id="ARBA00008455"/>
    </source>
</evidence>
<evidence type="ECO:0000259" key="5">
    <source>
        <dbReference type="PROSITE" id="PS50948"/>
    </source>
</evidence>
<feature type="chain" id="PRO_5015107002" description="Apple domain-containing protein" evidence="4">
    <location>
        <begin position="17"/>
        <end position="1000"/>
    </location>
</feature>
<dbReference type="Pfam" id="PF00112">
    <property type="entry name" value="Peptidase_C1"/>
    <property type="match status" value="1"/>
</dbReference>
<dbReference type="OrthoDB" id="10259130at2759"/>
<dbReference type="EMBL" id="MDYQ01000077">
    <property type="protein sequence ID" value="PRP83752.1"/>
    <property type="molecule type" value="Genomic_DNA"/>
</dbReference>
<dbReference type="Pfam" id="PF00024">
    <property type="entry name" value="PAN_1"/>
    <property type="match status" value="1"/>
</dbReference>
<evidence type="ECO:0000313" key="7">
    <source>
        <dbReference type="Proteomes" id="UP000241769"/>
    </source>
</evidence>
<dbReference type="Gene3D" id="3.90.70.10">
    <property type="entry name" value="Cysteine proteinases"/>
    <property type="match status" value="1"/>
</dbReference>
<dbReference type="Gene3D" id="3.50.4.10">
    <property type="entry name" value="Hepatocyte Growth Factor"/>
    <property type="match status" value="1"/>
</dbReference>
<feature type="region of interest" description="Disordered" evidence="3">
    <location>
        <begin position="643"/>
        <end position="739"/>
    </location>
</feature>
<dbReference type="InterPro" id="IPR013201">
    <property type="entry name" value="Prot_inhib_I29"/>
</dbReference>
<name>A0A2P6NII8_9EUKA</name>
<dbReference type="Gene3D" id="3.60.10.10">
    <property type="entry name" value="Endonuclease/exonuclease/phosphatase"/>
    <property type="match status" value="1"/>
</dbReference>
<proteinExistence type="inferred from homology"/>
<dbReference type="PANTHER" id="PTHR12411">
    <property type="entry name" value="CYSTEINE PROTEASE FAMILY C1-RELATED"/>
    <property type="match status" value="1"/>
</dbReference>
<evidence type="ECO:0000313" key="6">
    <source>
        <dbReference type="EMBL" id="PRP83752.1"/>
    </source>
</evidence>
<keyword evidence="7" id="KW-1185">Reference proteome</keyword>
<dbReference type="PROSITE" id="PS50948">
    <property type="entry name" value="PAN"/>
    <property type="match status" value="1"/>
</dbReference>
<dbReference type="InterPro" id="IPR025661">
    <property type="entry name" value="Pept_asp_AS"/>
</dbReference>
<feature type="signal peptide" evidence="4">
    <location>
        <begin position="1"/>
        <end position="16"/>
    </location>
</feature>
<dbReference type="STRING" id="1890364.A0A2P6NII8"/>
<feature type="domain" description="Apple" evidence="5">
    <location>
        <begin position="331"/>
        <end position="410"/>
    </location>
</feature>
<dbReference type="SMART" id="SM00645">
    <property type="entry name" value="Pept_C1"/>
    <property type="match status" value="1"/>
</dbReference>
<accession>A0A2P6NII8</accession>
<dbReference type="InterPro" id="IPR000169">
    <property type="entry name" value="Pept_cys_AS"/>
</dbReference>
<organism evidence="6 7">
    <name type="scientific">Planoprotostelium fungivorum</name>
    <dbReference type="NCBI Taxonomy" id="1890364"/>
    <lineage>
        <taxon>Eukaryota</taxon>
        <taxon>Amoebozoa</taxon>
        <taxon>Evosea</taxon>
        <taxon>Variosea</taxon>
        <taxon>Cavosteliida</taxon>
        <taxon>Cavosteliaceae</taxon>
        <taxon>Planoprotostelium</taxon>
    </lineage>
</organism>
<dbReference type="AlphaFoldDB" id="A0A2P6NII8"/>
<dbReference type="Pfam" id="PF08246">
    <property type="entry name" value="Inhibitor_I29"/>
    <property type="match status" value="1"/>
</dbReference>
<gene>
    <name evidence="6" type="ORF">PROFUN_09084</name>
</gene>
<evidence type="ECO:0000256" key="2">
    <source>
        <dbReference type="ARBA" id="ARBA00023157"/>
    </source>
</evidence>
<dbReference type="InterPro" id="IPR003609">
    <property type="entry name" value="Pan_app"/>
</dbReference>
<dbReference type="InterPro" id="IPR000668">
    <property type="entry name" value="Peptidase_C1A_C"/>
</dbReference>